<evidence type="ECO:0000256" key="3">
    <source>
        <dbReference type="ARBA" id="ARBA00022296"/>
    </source>
</evidence>
<dbReference type="Proteomes" id="UP001254608">
    <property type="component" value="Unassembled WGS sequence"/>
</dbReference>
<evidence type="ECO:0000256" key="1">
    <source>
        <dbReference type="ARBA" id="ARBA00004453"/>
    </source>
</evidence>
<dbReference type="NCBIfam" id="NF001463">
    <property type="entry name" value="PRK00321.1-4"/>
    <property type="match status" value="1"/>
</dbReference>
<evidence type="ECO:0000256" key="4">
    <source>
        <dbReference type="ARBA" id="ARBA00022490"/>
    </source>
</evidence>
<keyword evidence="7" id="KW-1185">Reference proteome</keyword>
<evidence type="ECO:0000256" key="2">
    <source>
        <dbReference type="ARBA" id="ARBA00008657"/>
    </source>
</evidence>
<reference evidence="6 7" key="1">
    <citation type="submission" date="2023-09" db="EMBL/GenBank/DDBJ databases">
        <authorList>
            <person name="Rey-Velasco X."/>
        </authorList>
    </citation>
    <scope>NUCLEOTIDE SEQUENCE [LARGE SCALE GENOMIC DNA]</scope>
    <source>
        <strain evidence="6 7">W345</strain>
    </source>
</reference>
<protein>
    <recommendedName>
        <fullName evidence="3">Recombination-associated protein RdgC</fullName>
    </recommendedName>
</protein>
<keyword evidence="5" id="KW-0233">DNA recombination</keyword>
<evidence type="ECO:0000313" key="7">
    <source>
        <dbReference type="Proteomes" id="UP001254608"/>
    </source>
</evidence>
<comment type="subcellular location">
    <subcellularLocation>
        <location evidence="1">Cytoplasm</location>
        <location evidence="1">Nucleoid</location>
    </subcellularLocation>
</comment>
<dbReference type="EMBL" id="JAVRIC010000002">
    <property type="protein sequence ID" value="MDT0496241.1"/>
    <property type="molecule type" value="Genomic_DNA"/>
</dbReference>
<dbReference type="NCBIfam" id="NF001464">
    <property type="entry name" value="PRK00321.1-5"/>
    <property type="match status" value="1"/>
</dbReference>
<organism evidence="6 7">
    <name type="scientific">Banduia mediterranea</name>
    <dbReference type="NCBI Taxonomy" id="3075609"/>
    <lineage>
        <taxon>Bacteria</taxon>
        <taxon>Pseudomonadati</taxon>
        <taxon>Pseudomonadota</taxon>
        <taxon>Gammaproteobacteria</taxon>
        <taxon>Nevskiales</taxon>
        <taxon>Algiphilaceae</taxon>
        <taxon>Banduia</taxon>
    </lineage>
</organism>
<evidence type="ECO:0000256" key="5">
    <source>
        <dbReference type="ARBA" id="ARBA00023172"/>
    </source>
</evidence>
<evidence type="ECO:0000313" key="6">
    <source>
        <dbReference type="EMBL" id="MDT0496241.1"/>
    </source>
</evidence>
<dbReference type="Pfam" id="PF04381">
    <property type="entry name" value="RdgC"/>
    <property type="match status" value="1"/>
</dbReference>
<gene>
    <name evidence="6" type="ORF">RM530_02520</name>
</gene>
<dbReference type="InterPro" id="IPR007476">
    <property type="entry name" value="RdgC"/>
</dbReference>
<accession>A0ABU2WEG5</accession>
<name>A0ABU2WEG5_9GAMM</name>
<comment type="caution">
    <text evidence="6">The sequence shown here is derived from an EMBL/GenBank/DDBJ whole genome shotgun (WGS) entry which is preliminary data.</text>
</comment>
<sequence>MWFKNLTLFDLEDEWTLPPAQLEERLAKHPLQPCAAMALESLGWLSPRDNGALVEHQEKHFLITLGHEQKLLPSSVINDVAKEKAEEFEAARGFKPGRKQMRDFKERATVELLPRAFARRRKVHAWVDTGNKRIVVDASSLARAEIVIEQLRDALGHLAVVPPYVDPSPRSTLTQWLEAGRAPQPFALGDECELTTTDNEKSVVRYLRHSLDSEQIQRHLKEGMSVSRLGLQWRDRLSLVVDEKLQLKRVAFLEVDETAEADNELDADQQFEADFAVMTGELSQLLNDLFVAFGGSK</sequence>
<comment type="similarity">
    <text evidence="2">Belongs to the RdgC family.</text>
</comment>
<dbReference type="PANTHER" id="PTHR38103">
    <property type="entry name" value="RECOMBINATION-ASSOCIATED PROTEIN RDGC"/>
    <property type="match status" value="1"/>
</dbReference>
<keyword evidence="4" id="KW-0963">Cytoplasm</keyword>
<proteinExistence type="inferred from homology"/>
<dbReference type="PANTHER" id="PTHR38103:SF1">
    <property type="entry name" value="RECOMBINATION-ASSOCIATED PROTEIN RDGC"/>
    <property type="match status" value="1"/>
</dbReference>
<dbReference type="RefSeq" id="WP_311363630.1">
    <property type="nucleotide sequence ID" value="NZ_JAVRIC010000002.1"/>
</dbReference>